<dbReference type="PANTHER" id="PTHR23508">
    <property type="entry name" value="CARBOXYLIC ACID TRANSPORTER PROTEIN HOMOLOG"/>
    <property type="match status" value="1"/>
</dbReference>
<feature type="domain" description="Major facilitator superfamily (MFS) profile" evidence="6">
    <location>
        <begin position="16"/>
        <end position="399"/>
    </location>
</feature>
<feature type="transmembrane region" description="Helical" evidence="5">
    <location>
        <begin position="87"/>
        <end position="106"/>
    </location>
</feature>
<dbReference type="PROSITE" id="PS00217">
    <property type="entry name" value="SUGAR_TRANSPORT_2"/>
    <property type="match status" value="1"/>
</dbReference>
<dbReference type="Gene3D" id="1.20.1250.20">
    <property type="entry name" value="MFS general substrate transporter like domains"/>
    <property type="match status" value="2"/>
</dbReference>
<evidence type="ECO:0000313" key="7">
    <source>
        <dbReference type="EMBL" id="MBI2679112.1"/>
    </source>
</evidence>
<dbReference type="InterPro" id="IPR020846">
    <property type="entry name" value="MFS_dom"/>
</dbReference>
<dbReference type="CDD" id="cd17316">
    <property type="entry name" value="MFS_SV2_like"/>
    <property type="match status" value="1"/>
</dbReference>
<dbReference type="InterPro" id="IPR036259">
    <property type="entry name" value="MFS_trans_sf"/>
</dbReference>
<dbReference type="InterPro" id="IPR005829">
    <property type="entry name" value="Sugar_transporter_CS"/>
</dbReference>
<evidence type="ECO:0000256" key="3">
    <source>
        <dbReference type="ARBA" id="ARBA00022989"/>
    </source>
</evidence>
<dbReference type="PANTHER" id="PTHR23508:SF10">
    <property type="entry name" value="CARBOXYLIC ACID TRANSPORTER PROTEIN HOMOLOG"/>
    <property type="match status" value="1"/>
</dbReference>
<evidence type="ECO:0000256" key="2">
    <source>
        <dbReference type="ARBA" id="ARBA00022692"/>
    </source>
</evidence>
<reference evidence="7" key="1">
    <citation type="submission" date="2020-07" db="EMBL/GenBank/DDBJ databases">
        <title>Huge and variable diversity of episymbiotic CPR bacteria and DPANN archaea in groundwater ecosystems.</title>
        <authorList>
            <person name="He C.Y."/>
            <person name="Keren R."/>
            <person name="Whittaker M."/>
            <person name="Farag I.F."/>
            <person name="Doudna J."/>
            <person name="Cate J.H.D."/>
            <person name="Banfield J.F."/>
        </authorList>
    </citation>
    <scope>NUCLEOTIDE SEQUENCE</scope>
    <source>
        <strain evidence="7">NC_groundwater_580_Pr5_B-0.1um_64_19</strain>
    </source>
</reference>
<evidence type="ECO:0000256" key="4">
    <source>
        <dbReference type="ARBA" id="ARBA00023136"/>
    </source>
</evidence>
<dbReference type="Proteomes" id="UP000779809">
    <property type="component" value="Unassembled WGS sequence"/>
</dbReference>
<accession>A0A932A9E5</accession>
<dbReference type="GO" id="GO:0005886">
    <property type="term" value="C:plasma membrane"/>
    <property type="evidence" value="ECO:0007669"/>
    <property type="project" value="TreeGrafter"/>
</dbReference>
<evidence type="ECO:0000256" key="1">
    <source>
        <dbReference type="ARBA" id="ARBA00004141"/>
    </source>
</evidence>
<keyword evidence="3 5" id="KW-1133">Transmembrane helix</keyword>
<dbReference type="EMBL" id="JACPNR010000012">
    <property type="protein sequence ID" value="MBI2679112.1"/>
    <property type="molecule type" value="Genomic_DNA"/>
</dbReference>
<dbReference type="AlphaFoldDB" id="A0A932A9E5"/>
<organism evidence="7 8">
    <name type="scientific">Candidatus Korobacter versatilis</name>
    <dbReference type="NCBI Taxonomy" id="658062"/>
    <lineage>
        <taxon>Bacteria</taxon>
        <taxon>Pseudomonadati</taxon>
        <taxon>Acidobacteriota</taxon>
        <taxon>Terriglobia</taxon>
        <taxon>Terriglobales</taxon>
        <taxon>Candidatus Korobacteraceae</taxon>
        <taxon>Candidatus Korobacter</taxon>
    </lineage>
</organism>
<feature type="transmembrane region" description="Helical" evidence="5">
    <location>
        <begin position="174"/>
        <end position="193"/>
    </location>
</feature>
<feature type="transmembrane region" description="Helical" evidence="5">
    <location>
        <begin position="375"/>
        <end position="395"/>
    </location>
</feature>
<feature type="transmembrane region" description="Helical" evidence="5">
    <location>
        <begin position="220"/>
        <end position="237"/>
    </location>
</feature>
<evidence type="ECO:0000256" key="5">
    <source>
        <dbReference type="SAM" id="Phobius"/>
    </source>
</evidence>
<dbReference type="InterPro" id="IPR005828">
    <property type="entry name" value="MFS_sugar_transport-like"/>
</dbReference>
<proteinExistence type="predicted"/>
<protein>
    <submittedName>
        <fullName evidence="7">MFS transporter</fullName>
    </submittedName>
</protein>
<feature type="transmembrane region" description="Helical" evidence="5">
    <location>
        <begin position="139"/>
        <end position="162"/>
    </location>
</feature>
<evidence type="ECO:0000313" key="8">
    <source>
        <dbReference type="Proteomes" id="UP000779809"/>
    </source>
</evidence>
<dbReference type="SUPFAM" id="SSF103473">
    <property type="entry name" value="MFS general substrate transporter"/>
    <property type="match status" value="1"/>
</dbReference>
<keyword evidence="2 5" id="KW-0812">Transmembrane</keyword>
<name>A0A932A9E5_9BACT</name>
<keyword evidence="4 5" id="KW-0472">Membrane</keyword>
<dbReference type="GO" id="GO:0046943">
    <property type="term" value="F:carboxylic acid transmembrane transporter activity"/>
    <property type="evidence" value="ECO:0007669"/>
    <property type="project" value="TreeGrafter"/>
</dbReference>
<gene>
    <name evidence="7" type="ORF">HYX28_10055</name>
</gene>
<feature type="transmembrane region" description="Helical" evidence="5">
    <location>
        <begin position="257"/>
        <end position="276"/>
    </location>
</feature>
<comment type="subcellular location">
    <subcellularLocation>
        <location evidence="1">Membrane</location>
        <topology evidence="1">Multi-pass membrane protein</topology>
    </subcellularLocation>
</comment>
<dbReference type="Pfam" id="PF00083">
    <property type="entry name" value="Sugar_tr"/>
    <property type="match status" value="2"/>
</dbReference>
<dbReference type="PROSITE" id="PS50850">
    <property type="entry name" value="MFS"/>
    <property type="match status" value="1"/>
</dbReference>
<feature type="transmembrane region" description="Helical" evidence="5">
    <location>
        <begin position="311"/>
        <end position="331"/>
    </location>
</feature>
<evidence type="ECO:0000259" key="6">
    <source>
        <dbReference type="PROSITE" id="PS50850"/>
    </source>
</evidence>
<comment type="caution">
    <text evidence="7">The sequence shown here is derived from an EMBL/GenBank/DDBJ whole genome shotgun (WGS) entry which is preliminary data.</text>
</comment>
<feature type="transmembrane region" description="Helical" evidence="5">
    <location>
        <begin position="50"/>
        <end position="75"/>
    </location>
</feature>
<feature type="transmembrane region" description="Helical" evidence="5">
    <location>
        <begin position="288"/>
        <end position="305"/>
    </location>
</feature>
<feature type="transmembrane region" description="Helical" evidence="5">
    <location>
        <begin position="343"/>
        <end position="363"/>
    </location>
</feature>
<feature type="transmembrane region" description="Helical" evidence="5">
    <location>
        <begin position="12"/>
        <end position="38"/>
    </location>
</feature>
<sequence length="416" mass="45141">MTPPHKGQRSKSHWHAVTAGFLGWTLDAFDFFVVVFLVDTLALRFGVAKAAIIATIGATLIMRPVGALLFGLLADRFGRRAPLMGNVILYSLLALLCGFSTNYVMFLILRSLFGIAMGGEWGVGASLAMEAAPPRWRGVLSGILQSGYSIGYLLAALAVRVILPNLPAASGWRWMFWIGGLPALLALYIRMHVPESAAWEQHRQPSFVAVLHTAARHWKLFAYLCLMMTLFMFLSHGTQDLYPDFLKGEFHVSTTRAADIAILYNIGAVIGAIIFGQLSEGFGRRYSIASALSLSLAVVPLWAFGDTLLKVTLGAFLMQVGVQGAWGIVPAHLNEVSPDGARGLVPGLAYQMGILFAAGTSTIEYALRSRIGYRWALASFELTTIILLGIVVLLGREQKGKSFLRAPADELVVPTS</sequence>